<dbReference type="AlphaFoldDB" id="A0A7U2R9Q8"/>
<dbReference type="RefSeq" id="WP_203095783.1">
    <property type="nucleotide sequence ID" value="NZ_CP059075.1"/>
</dbReference>
<name>A0A7U2R9Q8_FLAPS</name>
<dbReference type="EMBL" id="CP059075">
    <property type="protein sequence ID" value="QRE03499.1"/>
    <property type="molecule type" value="Genomic_DNA"/>
</dbReference>
<evidence type="ECO:0000313" key="1">
    <source>
        <dbReference type="EMBL" id="QRE03499.1"/>
    </source>
</evidence>
<dbReference type="Proteomes" id="UP000596329">
    <property type="component" value="Chromosome"/>
</dbReference>
<protein>
    <submittedName>
        <fullName evidence="1">Uncharacterized protein</fullName>
    </submittedName>
</protein>
<evidence type="ECO:0000313" key="2">
    <source>
        <dbReference type="Proteomes" id="UP000596329"/>
    </source>
</evidence>
<sequence>MAKINNTSIYQFDSTISPNDYLIGTDADSGESYSTKNFRISDVANIINTINGNSSMAFKFHDGSNLATTFLSPSYFFSEFNTTNPITLSKLHLNNKNSTGIDVSDLFSLLIESNLLIVKLVNAADPTNVIYLKTNKFIRNTGYFSFVASRYSELSLGNLVNEATYVFQFELADITANHLKGDYDIVTNLPLLVNGVGKIGDEYRCTTAGVRDFGNGNITVSVNDVLMYNGVVWFLKVNNNQATKAHNHLSSDITDLNETVEDIIGSKIKAGANVSVAYNDATGETTVSSAGGVDATALHKTGDESFTGVKTLNSTDALPSGFDINNNGGVRGFVNRWFNVIAGIFNIWSNQNAGFFNVWYNQSTGTFNYWENQSTGVFTRITCFTASTGDLFQFFKDAVKTASINHLGHFTSNKFINPTGQGFLKANGDIDTSTYKLDTPFFRHYGALLFDGITQTGHQDIPLGTGVDGKLEVTIYGSYQDENISSSCSAIINVLVAAGGTIYRNDLKHKDISLNMALQYEIQGVIVADNGLPYLRIRKLTTNLNFISVTIKYQGTNYAGLYAPSNPLPFVAGTQNPSEVQNVKLVLTNTTLTAKDWVNVNQILQIYTNFATPSTLTLASGIETKGLVTQIVNLGAAVATIVGTNTAITLTTNQGATIISNGNNIRLH</sequence>
<gene>
    <name evidence="1" type="ORF">H0H26_11500</name>
</gene>
<reference evidence="1 2" key="1">
    <citation type="submission" date="2020-07" db="EMBL/GenBank/DDBJ databases">
        <title>Genomic characterization of Flavobacterium psychrophilum strains.</title>
        <authorList>
            <person name="Castillo D."/>
            <person name="Jorgensen J."/>
            <person name="Middelboe M."/>
        </authorList>
    </citation>
    <scope>NUCLEOTIDE SEQUENCE [LARGE SCALE GENOMIC DNA]</scope>
    <source>
        <strain evidence="1 2">FPS-R7</strain>
    </source>
</reference>
<accession>A0A7U2R9Q8</accession>
<proteinExistence type="predicted"/>
<organism evidence="1 2">
    <name type="scientific">Flavobacterium psychrophilum</name>
    <dbReference type="NCBI Taxonomy" id="96345"/>
    <lineage>
        <taxon>Bacteria</taxon>
        <taxon>Pseudomonadati</taxon>
        <taxon>Bacteroidota</taxon>
        <taxon>Flavobacteriia</taxon>
        <taxon>Flavobacteriales</taxon>
        <taxon>Flavobacteriaceae</taxon>
        <taxon>Flavobacterium</taxon>
    </lineage>
</organism>